<gene>
    <name evidence="2" type="ORF">JWR99_05695</name>
</gene>
<organism evidence="2 3">
    <name type="scientific">Pseudomonas lactucae</name>
    <dbReference type="NCBI Taxonomy" id="2813360"/>
    <lineage>
        <taxon>Bacteria</taxon>
        <taxon>Pseudomonadati</taxon>
        <taxon>Pseudomonadota</taxon>
        <taxon>Gammaproteobacteria</taxon>
        <taxon>Pseudomonadales</taxon>
        <taxon>Pseudomonadaceae</taxon>
        <taxon>Pseudomonas</taxon>
    </lineage>
</organism>
<evidence type="ECO:0000313" key="3">
    <source>
        <dbReference type="Proteomes" id="UP001154860"/>
    </source>
</evidence>
<dbReference type="AlphaFoldDB" id="A0A9X1C4Z4"/>
<keyword evidence="1" id="KW-0812">Transmembrane</keyword>
<feature type="transmembrane region" description="Helical" evidence="1">
    <location>
        <begin position="6"/>
        <end position="28"/>
    </location>
</feature>
<protein>
    <submittedName>
        <fullName evidence="2">Uncharacterized protein</fullName>
    </submittedName>
</protein>
<proteinExistence type="predicted"/>
<keyword evidence="1" id="KW-0472">Membrane</keyword>
<name>A0A9X1C4Z4_9PSED</name>
<reference evidence="2 3" key="1">
    <citation type="journal article" date="2021" name="Int. J. Syst. Evol. Microbiol.">
        <title>Pseudomonas lactucae sp. nov., a pathogen causing bacterial rot of lettuce in Japan.</title>
        <authorList>
            <person name="Sawada H."/>
            <person name="Fujikawa T."/>
            <person name="Satou M."/>
        </authorList>
    </citation>
    <scope>NUCLEOTIDE SEQUENCE [LARGE SCALE GENOMIC DNA]</scope>
    <source>
        <strain evidence="2 3">MAFF 301381</strain>
    </source>
</reference>
<sequence>MDSGNVSAIISAAAGISGVLLGNLFVLIKEWWVKRSTVSQNTTYLGIIVVSHLDRFASQCYDVCMDDGTSRGRPAGHDGQWETTTIVPVFRPLELDVDWKLLPRELMYSILRIPDQQDKIHGKLQGIQEFNYDPPDHPEYFWVRRRSYAVLGLQVSGLVRKLRSHAGLPPEEPVIGEWSRDKSMGEVIAHLDELERKSLMRKTATSEDE</sequence>
<evidence type="ECO:0000313" key="2">
    <source>
        <dbReference type="EMBL" id="MBN2975500.1"/>
    </source>
</evidence>
<evidence type="ECO:0000256" key="1">
    <source>
        <dbReference type="SAM" id="Phobius"/>
    </source>
</evidence>
<accession>A0A9X1C4Z4</accession>
<reference evidence="2 3" key="2">
    <citation type="journal article" date="2023" name="Plant Pathol.">
        <title>Dismantling and reorganizing Pseudomonas marginalis sensu#lato.</title>
        <authorList>
            <person name="Sawada H."/>
            <person name="Fujikawa T."/>
            <person name="Satou M."/>
        </authorList>
    </citation>
    <scope>NUCLEOTIDE SEQUENCE [LARGE SCALE GENOMIC DNA]</scope>
    <source>
        <strain evidence="2 3">MAFF 301381</strain>
    </source>
</reference>
<dbReference type="EMBL" id="JAFHKJ010000024">
    <property type="protein sequence ID" value="MBN2975500.1"/>
    <property type="molecule type" value="Genomic_DNA"/>
</dbReference>
<comment type="caution">
    <text evidence="2">The sequence shown here is derived from an EMBL/GenBank/DDBJ whole genome shotgun (WGS) entry which is preliminary data.</text>
</comment>
<keyword evidence="3" id="KW-1185">Reference proteome</keyword>
<dbReference type="Proteomes" id="UP001154860">
    <property type="component" value="Unassembled WGS sequence"/>
</dbReference>
<keyword evidence="1" id="KW-1133">Transmembrane helix</keyword>
<dbReference type="RefSeq" id="WP_205490224.1">
    <property type="nucleotide sequence ID" value="NZ_JAFHKI010000064.1"/>
</dbReference>